<feature type="binding site" evidence="18">
    <location>
        <position position="152"/>
    </location>
    <ligand>
        <name>NAD(+)</name>
        <dbReference type="ChEBI" id="CHEBI:57540"/>
    </ligand>
</feature>
<accession>A0A2W5MRW4</accession>
<dbReference type="Proteomes" id="UP000249046">
    <property type="component" value="Unassembled WGS sequence"/>
</dbReference>
<dbReference type="Gene3D" id="3.40.50.1970">
    <property type="match status" value="1"/>
</dbReference>
<dbReference type="Pfam" id="PF24621">
    <property type="entry name" value="DHQS_C"/>
    <property type="match status" value="1"/>
</dbReference>
<comment type="subcellular location">
    <subcellularLocation>
        <location evidence="4 18">Cytoplasm</location>
    </subcellularLocation>
</comment>
<dbReference type="InterPro" id="IPR030963">
    <property type="entry name" value="DHQ_synth_fam"/>
</dbReference>
<dbReference type="PANTHER" id="PTHR43622:SF7">
    <property type="entry name" value="3-DEHYDROQUINATE SYNTHASE, CHLOROPLASTIC"/>
    <property type="match status" value="1"/>
</dbReference>
<evidence type="ECO:0000256" key="2">
    <source>
        <dbReference type="ARBA" id="ARBA00001911"/>
    </source>
</evidence>
<evidence type="ECO:0000256" key="8">
    <source>
        <dbReference type="ARBA" id="ARBA00017684"/>
    </source>
</evidence>
<dbReference type="Gene3D" id="1.20.1090.10">
    <property type="entry name" value="Dehydroquinate synthase-like - alpha domain"/>
    <property type="match status" value="1"/>
</dbReference>
<feature type="domain" description="3-dehydroquinate synthase C-terminal" evidence="20">
    <location>
        <begin position="182"/>
        <end position="326"/>
    </location>
</feature>
<feature type="binding site" evidence="18">
    <location>
        <position position="185"/>
    </location>
    <ligand>
        <name>Zn(2+)</name>
        <dbReference type="ChEBI" id="CHEBI:29105"/>
    </ligand>
</feature>
<organism evidence="21 22">
    <name type="scientific">Rhodanobacter denitrificans</name>
    <dbReference type="NCBI Taxonomy" id="666685"/>
    <lineage>
        <taxon>Bacteria</taxon>
        <taxon>Pseudomonadati</taxon>
        <taxon>Pseudomonadota</taxon>
        <taxon>Gammaproteobacteria</taxon>
        <taxon>Lysobacterales</taxon>
        <taxon>Rhodanobacteraceae</taxon>
        <taxon>Rhodanobacter</taxon>
    </lineage>
</organism>
<dbReference type="UniPathway" id="UPA00053">
    <property type="reaction ID" value="UER00085"/>
</dbReference>
<evidence type="ECO:0000256" key="17">
    <source>
        <dbReference type="ARBA" id="ARBA00023285"/>
    </source>
</evidence>
<evidence type="ECO:0000259" key="20">
    <source>
        <dbReference type="Pfam" id="PF24621"/>
    </source>
</evidence>
<comment type="cofactor">
    <cofactor evidence="18">
        <name>Co(2+)</name>
        <dbReference type="ChEBI" id="CHEBI:48828"/>
    </cofactor>
    <cofactor evidence="18">
        <name>Zn(2+)</name>
        <dbReference type="ChEBI" id="CHEBI:29105"/>
    </cofactor>
    <text evidence="18">Binds 1 divalent metal cation per subunit. Can use either Co(2+) or Zn(2+).</text>
</comment>
<evidence type="ECO:0000256" key="5">
    <source>
        <dbReference type="ARBA" id="ARBA00004661"/>
    </source>
</evidence>
<keyword evidence="14 18" id="KW-0520">NAD</keyword>
<evidence type="ECO:0000313" key="22">
    <source>
        <dbReference type="Proteomes" id="UP000249046"/>
    </source>
</evidence>
<keyword evidence="15 18" id="KW-0057">Aromatic amino acid biosynthesis</keyword>
<keyword evidence="9 18" id="KW-0963">Cytoplasm</keyword>
<dbReference type="InterPro" id="IPR056179">
    <property type="entry name" value="DHQS_C"/>
</dbReference>
<keyword evidence="17 18" id="KW-0170">Cobalt</keyword>
<proteinExistence type="inferred from homology"/>
<dbReference type="GO" id="GO:0009073">
    <property type="term" value="P:aromatic amino acid family biosynthetic process"/>
    <property type="evidence" value="ECO:0007669"/>
    <property type="project" value="UniProtKB-KW"/>
</dbReference>
<dbReference type="GO" id="GO:0005737">
    <property type="term" value="C:cytoplasm"/>
    <property type="evidence" value="ECO:0007669"/>
    <property type="project" value="UniProtKB-SubCell"/>
</dbReference>
<evidence type="ECO:0000256" key="7">
    <source>
        <dbReference type="ARBA" id="ARBA00013031"/>
    </source>
</evidence>
<evidence type="ECO:0000256" key="11">
    <source>
        <dbReference type="ARBA" id="ARBA00022723"/>
    </source>
</evidence>
<evidence type="ECO:0000259" key="19">
    <source>
        <dbReference type="Pfam" id="PF01761"/>
    </source>
</evidence>
<feature type="binding site" evidence="18">
    <location>
        <position position="143"/>
    </location>
    <ligand>
        <name>NAD(+)</name>
        <dbReference type="ChEBI" id="CHEBI:57540"/>
    </ligand>
</feature>
<dbReference type="GO" id="GO:0000166">
    <property type="term" value="F:nucleotide binding"/>
    <property type="evidence" value="ECO:0007669"/>
    <property type="project" value="UniProtKB-KW"/>
</dbReference>
<dbReference type="HAMAP" id="MF_00110">
    <property type="entry name" value="DHQ_synthase"/>
    <property type="match status" value="1"/>
</dbReference>
<keyword evidence="12 18" id="KW-0547">Nucleotide-binding</keyword>
<feature type="domain" description="3-dehydroquinate synthase N-terminal" evidence="19">
    <location>
        <begin position="68"/>
        <end position="180"/>
    </location>
</feature>
<sequence length="361" mass="38790">MSTPRVVPVALGERSYPIRIGRGLLGDSSHWRATLRGRQALIVTDDLVGAHYLDRVTAGLDGFEHASVTIPSGESHKTLAQVERVFDALAAMRANRDVTLIALGGGVIGDLAGFAAACWMRGVGFVQMPTTLLAMVDSSVGGKTGVNLPAGKNLVGAFHQPRCVIADTDTLDTLPPREYRSGLAEVVKYGAIGDRAFFEWLEAHAAALVAREPTVLAEAIAVSCRNKAAIVERDEREDGERALLNFGHTFGHALETEAGYGRLLHGEAVAIGMVMAARLSALIADAPASDAERLEALLDKLDLPTRLPDVIEPGRLLEPMRLDKKNLDGRLRLILWDRLGAAHARFVDTDRVAAFLSSPTR</sequence>
<reference evidence="21 22" key="1">
    <citation type="submission" date="2017-08" db="EMBL/GenBank/DDBJ databases">
        <title>Infants hospitalized years apart are colonized by the same room-sourced microbial strains.</title>
        <authorList>
            <person name="Brooks B."/>
            <person name="Olm M.R."/>
            <person name="Firek B.A."/>
            <person name="Baker R."/>
            <person name="Thomas B.C."/>
            <person name="Morowitz M.J."/>
            <person name="Banfield J.F."/>
        </authorList>
    </citation>
    <scope>NUCLEOTIDE SEQUENCE [LARGE SCALE GENOMIC DNA]</scope>
    <source>
        <strain evidence="21">S2_005_003_R2_42</strain>
    </source>
</reference>
<dbReference type="Pfam" id="PF01761">
    <property type="entry name" value="DHQ_synthase"/>
    <property type="match status" value="1"/>
</dbReference>
<gene>
    <name evidence="18" type="primary">aroB</name>
    <name evidence="21" type="ORF">DI564_07020</name>
</gene>
<keyword evidence="16 18" id="KW-0456">Lyase</keyword>
<name>A0A2W5MRW4_9GAMM</name>
<feature type="binding site" evidence="18">
    <location>
        <position position="248"/>
    </location>
    <ligand>
        <name>Zn(2+)</name>
        <dbReference type="ChEBI" id="CHEBI:29105"/>
    </ligand>
</feature>
<feature type="binding site" evidence="18">
    <location>
        <begin position="170"/>
        <end position="173"/>
    </location>
    <ligand>
        <name>NAD(+)</name>
        <dbReference type="ChEBI" id="CHEBI:57540"/>
    </ligand>
</feature>
<dbReference type="SUPFAM" id="SSF56796">
    <property type="entry name" value="Dehydroquinate synthase-like"/>
    <property type="match status" value="1"/>
</dbReference>
<protein>
    <recommendedName>
        <fullName evidence="8 18">3-dehydroquinate synthase</fullName>
        <shortName evidence="18">DHQS</shortName>
        <ecNumber evidence="7 18">4.2.3.4</ecNumber>
    </recommendedName>
</protein>
<evidence type="ECO:0000256" key="3">
    <source>
        <dbReference type="ARBA" id="ARBA00003485"/>
    </source>
</evidence>
<dbReference type="GO" id="GO:0008652">
    <property type="term" value="P:amino acid biosynthetic process"/>
    <property type="evidence" value="ECO:0007669"/>
    <property type="project" value="UniProtKB-KW"/>
</dbReference>
<dbReference type="InterPro" id="IPR050071">
    <property type="entry name" value="Dehydroquinate_synthase"/>
</dbReference>
<evidence type="ECO:0000256" key="12">
    <source>
        <dbReference type="ARBA" id="ARBA00022741"/>
    </source>
</evidence>
<feature type="binding site" evidence="18">
    <location>
        <begin position="130"/>
        <end position="131"/>
    </location>
    <ligand>
        <name>NAD(+)</name>
        <dbReference type="ChEBI" id="CHEBI:57540"/>
    </ligand>
</feature>
<feature type="binding site" evidence="18">
    <location>
        <begin position="106"/>
        <end position="110"/>
    </location>
    <ligand>
        <name>NAD(+)</name>
        <dbReference type="ChEBI" id="CHEBI:57540"/>
    </ligand>
</feature>
<comment type="catalytic activity">
    <reaction evidence="1 18">
        <text>7-phospho-2-dehydro-3-deoxy-D-arabino-heptonate = 3-dehydroquinate + phosphate</text>
        <dbReference type="Rhea" id="RHEA:21968"/>
        <dbReference type="ChEBI" id="CHEBI:32364"/>
        <dbReference type="ChEBI" id="CHEBI:43474"/>
        <dbReference type="ChEBI" id="CHEBI:58394"/>
        <dbReference type="EC" id="4.2.3.4"/>
    </reaction>
</comment>
<evidence type="ECO:0000256" key="10">
    <source>
        <dbReference type="ARBA" id="ARBA00022605"/>
    </source>
</evidence>
<feature type="binding site" evidence="18">
    <location>
        <begin position="72"/>
        <end position="77"/>
    </location>
    <ligand>
        <name>NAD(+)</name>
        <dbReference type="ChEBI" id="CHEBI:57540"/>
    </ligand>
</feature>
<keyword evidence="11 18" id="KW-0479">Metal-binding</keyword>
<dbReference type="PANTHER" id="PTHR43622">
    <property type="entry name" value="3-DEHYDROQUINATE SYNTHASE"/>
    <property type="match status" value="1"/>
</dbReference>
<dbReference type="FunFam" id="3.40.50.1970:FF:000001">
    <property type="entry name" value="3-dehydroquinate synthase"/>
    <property type="match status" value="1"/>
</dbReference>
<comment type="function">
    <text evidence="3 18">Catalyzes the conversion of 3-deoxy-D-arabino-heptulosonate 7-phosphate (DAHP) to dehydroquinate (DHQ).</text>
</comment>
<dbReference type="PIRSF" id="PIRSF001455">
    <property type="entry name" value="DHQ_synth"/>
    <property type="match status" value="1"/>
</dbReference>
<comment type="pathway">
    <text evidence="5 18">Metabolic intermediate biosynthesis; chorismate biosynthesis; chorismate from D-erythrose 4-phosphate and phosphoenolpyruvate: step 2/7.</text>
</comment>
<comment type="cofactor">
    <cofactor evidence="2 18">
        <name>NAD(+)</name>
        <dbReference type="ChEBI" id="CHEBI:57540"/>
    </cofactor>
</comment>
<dbReference type="GO" id="GO:0009423">
    <property type="term" value="P:chorismate biosynthetic process"/>
    <property type="evidence" value="ECO:0007669"/>
    <property type="project" value="UniProtKB-UniRule"/>
</dbReference>
<feature type="binding site" evidence="18">
    <location>
        <position position="265"/>
    </location>
    <ligand>
        <name>Zn(2+)</name>
        <dbReference type="ChEBI" id="CHEBI:29105"/>
    </ligand>
</feature>
<dbReference type="CDD" id="cd08195">
    <property type="entry name" value="DHQS"/>
    <property type="match status" value="1"/>
</dbReference>
<evidence type="ECO:0000313" key="21">
    <source>
        <dbReference type="EMBL" id="PZQ16380.1"/>
    </source>
</evidence>
<dbReference type="EC" id="4.2.3.4" evidence="7 18"/>
<evidence type="ECO:0000256" key="6">
    <source>
        <dbReference type="ARBA" id="ARBA00005412"/>
    </source>
</evidence>
<evidence type="ECO:0000256" key="4">
    <source>
        <dbReference type="ARBA" id="ARBA00004496"/>
    </source>
</evidence>
<comment type="caution">
    <text evidence="21">The sequence shown here is derived from an EMBL/GenBank/DDBJ whole genome shotgun (WGS) entry which is preliminary data.</text>
</comment>
<evidence type="ECO:0000256" key="16">
    <source>
        <dbReference type="ARBA" id="ARBA00023239"/>
    </source>
</evidence>
<dbReference type="InterPro" id="IPR016037">
    <property type="entry name" value="DHQ_synth_AroB"/>
</dbReference>
<evidence type="ECO:0000256" key="14">
    <source>
        <dbReference type="ARBA" id="ARBA00023027"/>
    </source>
</evidence>
<dbReference type="AlphaFoldDB" id="A0A2W5MRW4"/>
<evidence type="ECO:0000256" key="18">
    <source>
        <dbReference type="HAMAP-Rule" id="MF_00110"/>
    </source>
</evidence>
<keyword evidence="10 18" id="KW-0028">Amino-acid biosynthesis</keyword>
<dbReference type="NCBIfam" id="TIGR01357">
    <property type="entry name" value="aroB"/>
    <property type="match status" value="1"/>
</dbReference>
<evidence type="ECO:0000256" key="1">
    <source>
        <dbReference type="ARBA" id="ARBA00001393"/>
    </source>
</evidence>
<comment type="similarity">
    <text evidence="6 18">Belongs to the sugar phosphate cyclases superfamily. Dehydroquinate synthase family.</text>
</comment>
<dbReference type="GO" id="GO:0003856">
    <property type="term" value="F:3-dehydroquinate synthase activity"/>
    <property type="evidence" value="ECO:0007669"/>
    <property type="project" value="UniProtKB-UniRule"/>
</dbReference>
<dbReference type="InterPro" id="IPR030960">
    <property type="entry name" value="DHQS/DOIS_N"/>
</dbReference>
<evidence type="ECO:0000256" key="9">
    <source>
        <dbReference type="ARBA" id="ARBA00022490"/>
    </source>
</evidence>
<dbReference type="EMBL" id="QFPO01000005">
    <property type="protein sequence ID" value="PZQ16380.1"/>
    <property type="molecule type" value="Genomic_DNA"/>
</dbReference>
<evidence type="ECO:0000256" key="15">
    <source>
        <dbReference type="ARBA" id="ARBA00023141"/>
    </source>
</evidence>
<evidence type="ECO:0000256" key="13">
    <source>
        <dbReference type="ARBA" id="ARBA00022833"/>
    </source>
</evidence>
<keyword evidence="13 18" id="KW-0862">Zinc</keyword>
<dbReference type="GO" id="GO:0046872">
    <property type="term" value="F:metal ion binding"/>
    <property type="evidence" value="ECO:0007669"/>
    <property type="project" value="UniProtKB-KW"/>
</dbReference>